<feature type="transmembrane region" description="Helical" evidence="10">
    <location>
        <begin position="213"/>
        <end position="230"/>
    </location>
</feature>
<feature type="transmembrane region" description="Helical" evidence="10">
    <location>
        <begin position="129"/>
        <end position="147"/>
    </location>
</feature>
<feature type="transmembrane region" description="Helical" evidence="10">
    <location>
        <begin position="242"/>
        <end position="266"/>
    </location>
</feature>
<dbReference type="PRINTS" id="PR01096">
    <property type="entry name" value="TWIK1CHANNEL"/>
</dbReference>
<feature type="transmembrane region" description="Helical" evidence="10">
    <location>
        <begin position="20"/>
        <end position="41"/>
    </location>
</feature>
<evidence type="ECO:0000256" key="8">
    <source>
        <dbReference type="RuleBase" id="RU003857"/>
    </source>
</evidence>
<dbReference type="EMBL" id="JBEDNZ010000013">
    <property type="protein sequence ID" value="KAL0830822.1"/>
    <property type="molecule type" value="Genomic_DNA"/>
</dbReference>
<dbReference type="InterPro" id="IPR005408">
    <property type="entry name" value="2pore_dom_K_chnl_TWIK"/>
</dbReference>
<keyword evidence="7 8" id="KW-0407">Ion channel</keyword>
<feature type="transmembrane region" description="Helical" evidence="10">
    <location>
        <begin position="179"/>
        <end position="201"/>
    </location>
</feature>
<feature type="domain" description="Potassium channel" evidence="11">
    <location>
        <begin position="190"/>
        <end position="267"/>
    </location>
</feature>
<dbReference type="GO" id="GO:0016020">
    <property type="term" value="C:membrane"/>
    <property type="evidence" value="ECO:0007669"/>
    <property type="project" value="UniProtKB-SubCell"/>
</dbReference>
<feature type="domain" description="Potassium channel" evidence="11">
    <location>
        <begin position="97"/>
        <end position="153"/>
    </location>
</feature>
<dbReference type="PRINTS" id="PR01586">
    <property type="entry name" value="TWIKCHANNEL"/>
</dbReference>
<reference evidence="14 15" key="1">
    <citation type="submission" date="2024-06" db="EMBL/GenBank/DDBJ databases">
        <title>A chromosome-level genome assembly of beet webworm, Loxostege sticticalis.</title>
        <authorList>
            <person name="Zhang Y."/>
        </authorList>
    </citation>
    <scope>NUCLEOTIDE SEQUENCE [LARGE SCALE GENOMIC DNA]</scope>
    <source>
        <strain evidence="13">AQ026</strain>
        <strain evidence="12">AQ028</strain>
        <tissue evidence="12">Male pupae</tissue>
        <tissue evidence="13">Whole body</tissue>
    </source>
</reference>
<dbReference type="InterPro" id="IPR001779">
    <property type="entry name" value="2pore_dom_K_chnl_TWIK1"/>
</dbReference>
<dbReference type="GO" id="GO:0034220">
    <property type="term" value="P:monoatomic ion transmembrane transport"/>
    <property type="evidence" value="ECO:0007669"/>
    <property type="project" value="UniProtKB-KW"/>
</dbReference>
<dbReference type="InterPro" id="IPR013099">
    <property type="entry name" value="K_chnl_dom"/>
</dbReference>
<comment type="subcellular location">
    <subcellularLocation>
        <location evidence="1">Membrane</location>
        <topology evidence="1">Multi-pass membrane protein</topology>
    </subcellularLocation>
</comment>
<dbReference type="SUPFAM" id="SSF81324">
    <property type="entry name" value="Voltage-gated potassium channels"/>
    <property type="match status" value="2"/>
</dbReference>
<comment type="similarity">
    <text evidence="8">Belongs to the two pore domain potassium channel (TC 1.A.1.8) family.</text>
</comment>
<dbReference type="PRINTS" id="PR01333">
    <property type="entry name" value="2POREKCHANEL"/>
</dbReference>
<keyword evidence="5 8" id="KW-0406">Ion transport</keyword>
<evidence type="ECO:0000256" key="10">
    <source>
        <dbReference type="SAM" id="Phobius"/>
    </source>
</evidence>
<organism evidence="12 15">
    <name type="scientific">Loxostege sticticalis</name>
    <name type="common">Beet webworm moth</name>
    <dbReference type="NCBI Taxonomy" id="481309"/>
    <lineage>
        <taxon>Eukaryota</taxon>
        <taxon>Metazoa</taxon>
        <taxon>Ecdysozoa</taxon>
        <taxon>Arthropoda</taxon>
        <taxon>Hexapoda</taxon>
        <taxon>Insecta</taxon>
        <taxon>Pterygota</taxon>
        <taxon>Neoptera</taxon>
        <taxon>Endopterygota</taxon>
        <taxon>Lepidoptera</taxon>
        <taxon>Glossata</taxon>
        <taxon>Ditrysia</taxon>
        <taxon>Pyraloidea</taxon>
        <taxon>Crambidae</taxon>
        <taxon>Pyraustinae</taxon>
        <taxon>Loxostege</taxon>
    </lineage>
</organism>
<keyword evidence="6 10" id="KW-0472">Membrane</keyword>
<evidence type="ECO:0000256" key="9">
    <source>
        <dbReference type="SAM" id="MobiDB-lite"/>
    </source>
</evidence>
<dbReference type="PANTHER" id="PTHR11003">
    <property type="entry name" value="POTASSIUM CHANNEL, SUBFAMILY K"/>
    <property type="match status" value="1"/>
</dbReference>
<evidence type="ECO:0000256" key="1">
    <source>
        <dbReference type="ARBA" id="ARBA00004141"/>
    </source>
</evidence>
<dbReference type="AlphaFoldDB" id="A0ABD0T162"/>
<sequence length="348" mass="38348">MRLVVPGCVSDARGVPGLRAVVLAAAMALYLTMGASVFQAIEGPLERDLEEQVERLKLDFLRDHPCLTDADLETLLDEVIRASNRGVSASRNVSGGPNWSFGQSLFFSSTVVTTIGYGHVTPLSKPGKLFCMAYALLGIPLTLVLLSALVERLLLPATALLRTLNATLGHLYRPFTIRLVHLMIIVLILVVFFLVVPASIFAALEPDWDFLDSLYYCFISLTTIGLGDYIPGDSPGQPYRPLYKVATTFYLIIGLTFLMLTLTVFYDIPQLNLSTVFSSVKLDEDPEKMRLSGSGVMGPGYGIGGLVMRDDYNHHDQRRSVVHIRPHLDDSPSPEDTTPVHARDMRVH</sequence>
<protein>
    <recommendedName>
        <fullName evidence="11">Potassium channel domain-containing protein</fullName>
    </recommendedName>
</protein>
<name>A0ABD0T162_LOXSC</name>
<feature type="transmembrane region" description="Helical" evidence="10">
    <location>
        <begin position="99"/>
        <end position="117"/>
    </location>
</feature>
<keyword evidence="3 8" id="KW-0812">Transmembrane</keyword>
<dbReference type="Proteomes" id="UP001549920">
    <property type="component" value="Unassembled WGS sequence"/>
</dbReference>
<evidence type="ECO:0000259" key="11">
    <source>
        <dbReference type="Pfam" id="PF07885"/>
    </source>
</evidence>
<proteinExistence type="inferred from homology"/>
<evidence type="ECO:0000256" key="6">
    <source>
        <dbReference type="ARBA" id="ARBA00023136"/>
    </source>
</evidence>
<evidence type="ECO:0000256" key="3">
    <source>
        <dbReference type="ARBA" id="ARBA00022692"/>
    </source>
</evidence>
<evidence type="ECO:0000313" key="14">
    <source>
        <dbReference type="Proteomes" id="UP001549920"/>
    </source>
</evidence>
<gene>
    <name evidence="13" type="ORF">ABMA27_002846</name>
    <name evidence="12" type="ORF">ABMA28_002939</name>
</gene>
<feature type="region of interest" description="Disordered" evidence="9">
    <location>
        <begin position="323"/>
        <end position="348"/>
    </location>
</feature>
<comment type="caution">
    <text evidence="12">The sequence shown here is derived from an EMBL/GenBank/DDBJ whole genome shotgun (WGS) entry which is preliminary data.</text>
</comment>
<evidence type="ECO:0000313" key="13">
    <source>
        <dbReference type="EMBL" id="KAL0880418.1"/>
    </source>
</evidence>
<keyword evidence="4 10" id="KW-1133">Transmembrane helix</keyword>
<dbReference type="EMBL" id="JBEUOH010000013">
    <property type="protein sequence ID" value="KAL0880418.1"/>
    <property type="molecule type" value="Genomic_DNA"/>
</dbReference>
<dbReference type="Gene3D" id="1.10.287.70">
    <property type="match status" value="1"/>
</dbReference>
<dbReference type="PANTHER" id="PTHR11003:SF249">
    <property type="entry name" value="TWO PORE POTASSIUM CHANNEL PROTEIN SUP-9"/>
    <property type="match status" value="1"/>
</dbReference>
<dbReference type="Pfam" id="PF07885">
    <property type="entry name" value="Ion_trans_2"/>
    <property type="match status" value="2"/>
</dbReference>
<evidence type="ECO:0000256" key="2">
    <source>
        <dbReference type="ARBA" id="ARBA00022448"/>
    </source>
</evidence>
<dbReference type="InterPro" id="IPR003280">
    <property type="entry name" value="2pore_dom_K_chnl"/>
</dbReference>
<accession>A0ABD0T162</accession>
<evidence type="ECO:0000313" key="12">
    <source>
        <dbReference type="EMBL" id="KAL0830822.1"/>
    </source>
</evidence>
<evidence type="ECO:0000256" key="4">
    <source>
        <dbReference type="ARBA" id="ARBA00022989"/>
    </source>
</evidence>
<evidence type="ECO:0000313" key="15">
    <source>
        <dbReference type="Proteomes" id="UP001549921"/>
    </source>
</evidence>
<evidence type="ECO:0000256" key="7">
    <source>
        <dbReference type="ARBA" id="ARBA00023303"/>
    </source>
</evidence>
<evidence type="ECO:0000256" key="5">
    <source>
        <dbReference type="ARBA" id="ARBA00023065"/>
    </source>
</evidence>
<keyword evidence="14" id="KW-1185">Reference proteome</keyword>
<dbReference type="Proteomes" id="UP001549921">
    <property type="component" value="Unassembled WGS sequence"/>
</dbReference>
<keyword evidence="2 8" id="KW-0813">Transport</keyword>